<dbReference type="SUPFAM" id="SSF55307">
    <property type="entry name" value="Tubulin C-terminal domain-like"/>
    <property type="match status" value="1"/>
</dbReference>
<evidence type="ECO:0000313" key="7">
    <source>
        <dbReference type="EMBL" id="OGZ17250.1"/>
    </source>
</evidence>
<evidence type="ECO:0000259" key="5">
    <source>
        <dbReference type="SMART" id="SM00864"/>
    </source>
</evidence>
<dbReference type="InterPro" id="IPR037103">
    <property type="entry name" value="Tubulin/FtsZ-like_C"/>
</dbReference>
<dbReference type="GO" id="GO:0005525">
    <property type="term" value="F:GTP binding"/>
    <property type="evidence" value="ECO:0007669"/>
    <property type="project" value="UniProtKB-KW"/>
</dbReference>
<comment type="similarity">
    <text evidence="1">Belongs to the FtsZ family.</text>
</comment>
<dbReference type="SMART" id="SM00865">
    <property type="entry name" value="Tubulin_C"/>
    <property type="match status" value="1"/>
</dbReference>
<dbReference type="InterPro" id="IPR036525">
    <property type="entry name" value="Tubulin/FtsZ_GTPase_sf"/>
</dbReference>
<evidence type="ECO:0000256" key="1">
    <source>
        <dbReference type="ARBA" id="ARBA00009690"/>
    </source>
</evidence>
<keyword evidence="2" id="KW-0547">Nucleotide-binding</keyword>
<evidence type="ECO:0000256" key="2">
    <source>
        <dbReference type="ARBA" id="ARBA00022741"/>
    </source>
</evidence>
<dbReference type="SUPFAM" id="SSF52490">
    <property type="entry name" value="Tubulin nucleotide-binding domain-like"/>
    <property type="match status" value="1"/>
</dbReference>
<feature type="compositionally biased region" description="Basic and acidic residues" evidence="4">
    <location>
        <begin position="279"/>
        <end position="298"/>
    </location>
</feature>
<dbReference type="EMBL" id="MHLU01000144">
    <property type="protein sequence ID" value="OGZ17250.1"/>
    <property type="molecule type" value="Genomic_DNA"/>
</dbReference>
<feature type="region of interest" description="Disordered" evidence="4">
    <location>
        <begin position="275"/>
        <end position="309"/>
    </location>
</feature>
<dbReference type="AlphaFoldDB" id="A0A1G2DWE5"/>
<proteinExistence type="inferred from homology"/>
<dbReference type="GO" id="GO:0003924">
    <property type="term" value="F:GTPase activity"/>
    <property type="evidence" value="ECO:0007669"/>
    <property type="project" value="InterPro"/>
</dbReference>
<evidence type="ECO:0008006" key="9">
    <source>
        <dbReference type="Google" id="ProtNLM"/>
    </source>
</evidence>
<dbReference type="InterPro" id="IPR008280">
    <property type="entry name" value="Tub_FtsZ_C"/>
</dbReference>
<dbReference type="Gene3D" id="3.30.1330.20">
    <property type="entry name" value="Tubulin/FtsZ, C-terminal domain"/>
    <property type="match status" value="1"/>
</dbReference>
<dbReference type="InterPro" id="IPR003008">
    <property type="entry name" value="Tubulin_FtsZ_GTPase"/>
</dbReference>
<dbReference type="InterPro" id="IPR045061">
    <property type="entry name" value="FtsZ/CetZ"/>
</dbReference>
<dbReference type="InterPro" id="IPR000158">
    <property type="entry name" value="Cell_div_FtsZ"/>
</dbReference>
<feature type="domain" description="Tubulin/FtsZ 2-layer sandwich" evidence="6">
    <location>
        <begin position="109"/>
        <end position="227"/>
    </location>
</feature>
<dbReference type="Pfam" id="PF00091">
    <property type="entry name" value="Tubulin"/>
    <property type="match status" value="1"/>
</dbReference>
<dbReference type="GO" id="GO:0051301">
    <property type="term" value="P:cell division"/>
    <property type="evidence" value="ECO:0007669"/>
    <property type="project" value="TreeGrafter"/>
</dbReference>
<dbReference type="InterPro" id="IPR024757">
    <property type="entry name" value="FtsZ_C"/>
</dbReference>
<feature type="domain" description="Tubulin/FtsZ GTPase" evidence="5">
    <location>
        <begin position="1"/>
        <end position="107"/>
    </location>
</feature>
<dbReference type="CDD" id="cd02201">
    <property type="entry name" value="FtsZ_type1"/>
    <property type="match status" value="1"/>
</dbReference>
<evidence type="ECO:0000256" key="3">
    <source>
        <dbReference type="ARBA" id="ARBA00023134"/>
    </source>
</evidence>
<keyword evidence="3" id="KW-0342">GTP-binding</keyword>
<dbReference type="Gene3D" id="3.40.50.1440">
    <property type="entry name" value="Tubulin/FtsZ, GTPase domain"/>
    <property type="match status" value="1"/>
</dbReference>
<reference evidence="7 8" key="1">
    <citation type="journal article" date="2016" name="Nat. Commun.">
        <title>Thousands of microbial genomes shed light on interconnected biogeochemical processes in an aquifer system.</title>
        <authorList>
            <person name="Anantharaman K."/>
            <person name="Brown C.T."/>
            <person name="Hug L.A."/>
            <person name="Sharon I."/>
            <person name="Castelle C.J."/>
            <person name="Probst A.J."/>
            <person name="Thomas B.C."/>
            <person name="Singh A."/>
            <person name="Wilkins M.J."/>
            <person name="Karaoz U."/>
            <person name="Brodie E.L."/>
            <person name="Williams K.H."/>
            <person name="Hubbard S.S."/>
            <person name="Banfield J.F."/>
        </authorList>
    </citation>
    <scope>NUCLEOTIDE SEQUENCE [LARGE SCALE GENOMIC DNA]</scope>
</reference>
<dbReference type="Proteomes" id="UP000178106">
    <property type="component" value="Unassembled WGS sequence"/>
</dbReference>
<evidence type="ECO:0000313" key="8">
    <source>
        <dbReference type="Proteomes" id="UP000178106"/>
    </source>
</evidence>
<sequence length="320" mass="34584">MVFITSGMGGGTGTGASPIVAKTARELNALTIGVVTKPFFFEGSQRMLLADNGLEALEAEVDALIVIPNDKLLNNTKDTTILTAFAQCDEVLRQAVEGISDLITTPGIINVDFADIKAVMADAGTALMGIGIASGENRSIEAARMAINSPLLDVSINGARGVLFAIAGGEDMTMNEIQEAAKIITESVDVNAKIIFGAIIDPKLRKGEIKITVIASGFPDAGRSQTKRSLVKEKAMEVHKEEEDEEDTDTLFGETEERLVDIVRKDKESAGRAIFNTVPEEKSRPVTVRREMEQPKFDDTEEEDDDLGVIPSFLRRSKLR</sequence>
<evidence type="ECO:0000259" key="6">
    <source>
        <dbReference type="SMART" id="SM00865"/>
    </source>
</evidence>
<name>A0A1G2DWE5_9BACT</name>
<protein>
    <recommendedName>
        <fullName evidence="9">Cell division protein FtsZ</fullName>
    </recommendedName>
</protein>
<dbReference type="Pfam" id="PF12327">
    <property type="entry name" value="FtsZ_C"/>
    <property type="match status" value="1"/>
</dbReference>
<dbReference type="PRINTS" id="PR00423">
    <property type="entry name" value="CELLDVISFTSZ"/>
</dbReference>
<dbReference type="SMART" id="SM00864">
    <property type="entry name" value="Tubulin"/>
    <property type="match status" value="1"/>
</dbReference>
<dbReference type="PANTHER" id="PTHR30314:SF3">
    <property type="entry name" value="MITOCHONDRIAL DIVISION PROTEIN FSZA"/>
    <property type="match status" value="1"/>
</dbReference>
<dbReference type="GO" id="GO:0005737">
    <property type="term" value="C:cytoplasm"/>
    <property type="evidence" value="ECO:0007669"/>
    <property type="project" value="TreeGrafter"/>
</dbReference>
<dbReference type="GO" id="GO:0032153">
    <property type="term" value="C:cell division site"/>
    <property type="evidence" value="ECO:0007669"/>
    <property type="project" value="TreeGrafter"/>
</dbReference>
<accession>A0A1G2DWE5</accession>
<comment type="caution">
    <text evidence="7">The sequence shown here is derived from an EMBL/GenBank/DDBJ whole genome shotgun (WGS) entry which is preliminary data.</text>
</comment>
<organism evidence="7 8">
    <name type="scientific">Candidatus Lloydbacteria bacterium RIFOXYC12_FULL_46_25</name>
    <dbReference type="NCBI Taxonomy" id="1798670"/>
    <lineage>
        <taxon>Bacteria</taxon>
        <taxon>Candidatus Lloydiibacteriota</taxon>
    </lineage>
</organism>
<evidence type="ECO:0000256" key="4">
    <source>
        <dbReference type="SAM" id="MobiDB-lite"/>
    </source>
</evidence>
<dbReference type="InterPro" id="IPR018316">
    <property type="entry name" value="Tubulin/FtsZ_2-layer-sand-dom"/>
</dbReference>
<dbReference type="PANTHER" id="PTHR30314">
    <property type="entry name" value="CELL DIVISION PROTEIN FTSZ-RELATED"/>
    <property type="match status" value="1"/>
</dbReference>
<gene>
    <name evidence="7" type="ORF">A2494_01155</name>
</gene>